<proteinExistence type="predicted"/>
<dbReference type="Pfam" id="PF26622">
    <property type="entry name" value="DUF8199"/>
    <property type="match status" value="1"/>
</dbReference>
<sequence length="132" mass="15351">MTFFLMFSNIGLAVNIHYCKEVIADISFDFLSESKLHSLSEQDSDICCGQKKSTQEEPCCKDEVVKQKTDEKQIKTNSVQFQINSFLVPEVHQIVIPEAFELQIPKNTFVQFYCESNAPPFYKLYRKLIYYA</sequence>
<protein>
    <submittedName>
        <fullName evidence="1">Uncharacterized protein</fullName>
    </submittedName>
</protein>
<evidence type="ECO:0000313" key="1">
    <source>
        <dbReference type="EMBL" id="RRJ93144.1"/>
    </source>
</evidence>
<comment type="caution">
    <text evidence="1">The sequence shown here is derived from an EMBL/GenBank/DDBJ whole genome shotgun (WGS) entry which is preliminary data.</text>
</comment>
<accession>A0A3P3WEQ1</accession>
<reference evidence="1 2" key="1">
    <citation type="submission" date="2018-11" db="EMBL/GenBank/DDBJ databases">
        <title>Flavobacterium sp. nov., YIM 102701-2 draft genome.</title>
        <authorList>
            <person name="Li G."/>
            <person name="Jiang Y."/>
        </authorList>
    </citation>
    <scope>NUCLEOTIDE SEQUENCE [LARGE SCALE GENOMIC DNA]</scope>
    <source>
        <strain evidence="1 2">YIM 102701-2</strain>
    </source>
</reference>
<dbReference type="Proteomes" id="UP000275719">
    <property type="component" value="Unassembled WGS sequence"/>
</dbReference>
<dbReference type="InterPro" id="IPR058512">
    <property type="entry name" value="DUF8199"/>
</dbReference>
<dbReference type="InterPro" id="IPR058060">
    <property type="entry name" value="HYC_CC_PP"/>
</dbReference>
<gene>
    <name evidence="1" type="ORF">EG240_01325</name>
</gene>
<dbReference type="OrthoDB" id="795045at2"/>
<dbReference type="NCBIfam" id="NF047658">
    <property type="entry name" value="HYC_CC_PP"/>
    <property type="match status" value="1"/>
</dbReference>
<evidence type="ECO:0000313" key="2">
    <source>
        <dbReference type="Proteomes" id="UP000275719"/>
    </source>
</evidence>
<name>A0A3P3WEQ1_9FLAO</name>
<keyword evidence="2" id="KW-1185">Reference proteome</keyword>
<dbReference type="EMBL" id="RQVQ01000002">
    <property type="protein sequence ID" value="RRJ93144.1"/>
    <property type="molecule type" value="Genomic_DNA"/>
</dbReference>
<organism evidence="1 2">
    <name type="scientific">Paenimyroides tangerinum</name>
    <dbReference type="NCBI Taxonomy" id="2488728"/>
    <lineage>
        <taxon>Bacteria</taxon>
        <taxon>Pseudomonadati</taxon>
        <taxon>Bacteroidota</taxon>
        <taxon>Flavobacteriia</taxon>
        <taxon>Flavobacteriales</taxon>
        <taxon>Flavobacteriaceae</taxon>
        <taxon>Paenimyroides</taxon>
    </lineage>
</organism>
<dbReference type="AlphaFoldDB" id="A0A3P3WEQ1"/>